<dbReference type="PROSITE" id="PS51186">
    <property type="entry name" value="GNAT"/>
    <property type="match status" value="1"/>
</dbReference>
<dbReference type="InterPro" id="IPR016181">
    <property type="entry name" value="Acyl_CoA_acyltransferase"/>
</dbReference>
<dbReference type="AlphaFoldDB" id="A0A086SLF4"/>
<dbReference type="Pfam" id="PF00583">
    <property type="entry name" value="Acetyltransf_1"/>
    <property type="match status" value="1"/>
</dbReference>
<dbReference type="PATRIC" id="fig|666.1980.peg.4245"/>
<keyword evidence="2" id="KW-0808">Transferase</keyword>
<dbReference type="KEGG" id="vcq:EN18_00660"/>
<feature type="domain" description="N-acetyltransferase" evidence="1">
    <location>
        <begin position="1"/>
        <end position="158"/>
    </location>
</feature>
<dbReference type="FunFam" id="3.40.630.30:FF:000119">
    <property type="entry name" value="Putative acetyltransferase"/>
    <property type="match status" value="1"/>
</dbReference>
<dbReference type="EMBL" id="KF680548">
    <property type="protein sequence ID" value="AHC32128.1"/>
    <property type="molecule type" value="Genomic_DNA"/>
</dbReference>
<dbReference type="PANTHER" id="PTHR43415">
    <property type="entry name" value="SPERMIDINE N(1)-ACETYLTRANSFERASE"/>
    <property type="match status" value="1"/>
</dbReference>
<reference evidence="2" key="1">
    <citation type="submission" date="2013-09" db="EMBL/GenBank/DDBJ databases">
        <authorList>
            <person name="Zhang C.C."/>
            <person name="Pang B."/>
            <person name="Zhou Z.M."/>
        </authorList>
    </citation>
    <scope>NUCLEOTIDE SEQUENCE</scope>
    <source>
        <strain evidence="2">JX20062026</strain>
    </source>
</reference>
<evidence type="ECO:0000259" key="1">
    <source>
        <dbReference type="PROSITE" id="PS51186"/>
    </source>
</evidence>
<accession>A0A086SLF4</accession>
<organism evidence="2">
    <name type="scientific">Vibrio cholerae</name>
    <dbReference type="NCBI Taxonomy" id="666"/>
    <lineage>
        <taxon>Bacteria</taxon>
        <taxon>Pseudomonadati</taxon>
        <taxon>Pseudomonadota</taxon>
        <taxon>Gammaproteobacteria</taxon>
        <taxon>Vibrionales</taxon>
        <taxon>Vibrionaceae</taxon>
        <taxon>Vibrio</taxon>
    </lineage>
</organism>
<reference evidence="3" key="4">
    <citation type="submission" date="2023-08" db="EMBL/GenBank/DDBJ databases">
        <title>Vibrio cholerae Outbreaks in Tanzania Exemplify Founder Flush: Simultaneous Increases in Population Size and Genetic Diversity.</title>
        <authorList>
            <person name="Debes A.K."/>
            <person name="Mohammed A."/>
            <person name="Maseke I."/>
            <person name="Almeida M."/>
            <person name="Li S."/>
            <person name="Matimba H."/>
            <person name="Joachim A."/>
            <person name="Mizinduko M."/>
            <person name="Nyanga S."/>
            <person name="Kelly M."/>
            <person name="Kachwamba Y."/>
            <person name="Schaffer A.M."/>
            <person name="Nyanga A.S."/>
            <person name="Mghamba J."/>
            <person name="Mosha F.S."/>
            <person name="Sack D.A."/>
            <person name="Stine O.C."/>
        </authorList>
    </citation>
    <scope>NUCLEOTIDE SEQUENCE</scope>
    <source>
        <strain evidence="3">TDS0091212</strain>
    </source>
</reference>
<dbReference type="Proteomes" id="UP001196338">
    <property type="component" value="Unassembled WGS sequence"/>
</dbReference>
<proteinExistence type="predicted"/>
<dbReference type="PANTHER" id="PTHR43415:SF5">
    <property type="entry name" value="ACETYLTRANSFERASE"/>
    <property type="match status" value="1"/>
</dbReference>
<dbReference type="RefSeq" id="WP_001047180.1">
    <property type="nucleotide sequence ID" value="NZ_AP018677.1"/>
</dbReference>
<dbReference type="OMA" id="LNVYDWN"/>
<gene>
    <name evidence="3" type="ORF">KIN13_19475</name>
</gene>
<dbReference type="Gene3D" id="3.40.630.30">
    <property type="match status" value="1"/>
</dbReference>
<evidence type="ECO:0000313" key="3">
    <source>
        <dbReference type="EMBL" id="MBS7675589.1"/>
    </source>
</evidence>
<dbReference type="SUPFAM" id="SSF55729">
    <property type="entry name" value="Acyl-CoA N-acyltransferases (Nat)"/>
    <property type="match status" value="1"/>
</dbReference>
<sequence>MNLEEFQESDFDLLIKWIDSDELNYLWGGPAYVFPLTYEQIHSHCSKAEVFPYLLKVKGRHAGFVELYKVTDEQYRICRVFISNAYRGQGLSKSMLMLLIDKARLDFSATKLSLGVFEQNTVARKCYESLGFEVVSTEIGTRAFNGKLWDLVRMEKRL</sequence>
<reference evidence="2" key="2">
    <citation type="journal article" date="2014" name="Infect. Genet. Evol.">
        <title>The purifying trend in the chromosomal integron in Vibrio cholerae strains during the seventh pandemic.</title>
        <authorList>
            <person name="Zhang C."/>
            <person name="Pang B."/>
            <person name="Zhou Z."/>
            <person name="Wang H."/>
            <person name="Zhou H."/>
            <person name="Lu X."/>
            <person name="Du P."/>
            <person name="Zhang L."/>
            <person name="Li J."/>
            <person name="Cui Z."/>
            <person name="Chen C."/>
            <person name="Stokes H.W."/>
            <person name="Kan B."/>
        </authorList>
    </citation>
    <scope>NUCLEOTIDE SEQUENCE</scope>
    <source>
        <strain evidence="2">JX20062026</strain>
    </source>
</reference>
<evidence type="ECO:0000313" key="2">
    <source>
        <dbReference type="EMBL" id="AHC32128.1"/>
    </source>
</evidence>
<dbReference type="GO" id="GO:0016747">
    <property type="term" value="F:acyltransferase activity, transferring groups other than amino-acyl groups"/>
    <property type="evidence" value="ECO:0007669"/>
    <property type="project" value="InterPro"/>
</dbReference>
<protein>
    <submittedName>
        <fullName evidence="3">GNAT family N-acetyltransferase</fullName>
    </submittedName>
    <submittedName>
        <fullName evidence="2">Putative acetyltransferase</fullName>
    </submittedName>
</protein>
<dbReference type="InterPro" id="IPR000182">
    <property type="entry name" value="GNAT_dom"/>
</dbReference>
<dbReference type="EMBL" id="JAHBND010000953">
    <property type="protein sequence ID" value="MBS7675589.1"/>
    <property type="molecule type" value="Genomic_DNA"/>
</dbReference>
<dbReference type="CDD" id="cd04301">
    <property type="entry name" value="NAT_SF"/>
    <property type="match status" value="1"/>
</dbReference>
<name>A0A086SLF4_VIBCL</name>
<reference evidence="3" key="3">
    <citation type="submission" date="2021-05" db="EMBL/GenBank/DDBJ databases">
        <authorList>
            <person name="Stine C."/>
        </authorList>
    </citation>
    <scope>NUCLEOTIDE SEQUENCE</scope>
    <source>
        <strain evidence="3">TDS0091212</strain>
    </source>
</reference>